<feature type="domain" description="SIS" evidence="5">
    <location>
        <begin position="71"/>
        <end position="235"/>
    </location>
</feature>
<sequence length="549" mass="58202">MNSLGINLSGNALHGVDQRVEELLSNHFASRLLERDHTLWGPEAEAEASQRLGWVDPFDAAFELIPQITQLREQLADKGITRVVLAGMGGSSLGAEVMARAAGVRLDVVDSTDPELVGSILAAGVADTVFVISSKSGSTAETDAARRAFTQALQDAGLTPGDHLIAVTDPGSPLESLARDHQYTAVFEADPTIGGRYSALSAFGLVPAGLAGVELTTIVDDAEAASHSLYEDDETNPALRAAAVLGAGAPSRNKLIITNFDQALPGFGDWIEQLIAESTGKHGTGFLPVIVEPGAVENRSHDEDVIHLHLIADPGESQATLNPEDPRDDEVQIYGSLGAQLVFWEVTTVAAASLIGVNPFDQPDVESAKVATRAVLAEPTTPEPPQISTAEFDLFGPAGLLGDVEATGEAQQILTEVFTVLGTVLEDDSYLAVQAYTNRLRQQHLTRLRPALARRYGRPVTFGWGPRFLHSTGQFHKGGPATGVFIQITADSELDLQIPGLNYSFAELITAQAAGDGSVLTETGQPVVRIHLKDRSAAIETLINAAEQI</sequence>
<dbReference type="PROSITE" id="PS51464">
    <property type="entry name" value="SIS"/>
    <property type="match status" value="1"/>
</dbReference>
<comment type="similarity">
    <text evidence="4">Belongs to the GPI family.</text>
</comment>
<evidence type="ECO:0000259" key="5">
    <source>
        <dbReference type="PROSITE" id="PS51464"/>
    </source>
</evidence>
<dbReference type="SUPFAM" id="SSF53697">
    <property type="entry name" value="SIS domain"/>
    <property type="match status" value="1"/>
</dbReference>
<organism evidence="6 7">
    <name type="scientific">Auritidibacter ignavus</name>
    <dbReference type="NCBI Taxonomy" id="678932"/>
    <lineage>
        <taxon>Bacteria</taxon>
        <taxon>Bacillati</taxon>
        <taxon>Actinomycetota</taxon>
        <taxon>Actinomycetes</taxon>
        <taxon>Micrococcales</taxon>
        <taxon>Micrococcaceae</taxon>
        <taxon>Auritidibacter</taxon>
    </lineage>
</organism>
<evidence type="ECO:0000256" key="3">
    <source>
        <dbReference type="ARBA" id="ARBA00023235"/>
    </source>
</evidence>
<dbReference type="InterPro" id="IPR046348">
    <property type="entry name" value="SIS_dom_sf"/>
</dbReference>
<dbReference type="GO" id="GO:0048029">
    <property type="term" value="F:monosaccharide binding"/>
    <property type="evidence" value="ECO:0007669"/>
    <property type="project" value="TreeGrafter"/>
</dbReference>
<name>A0AAJ6AK40_9MICC</name>
<dbReference type="GO" id="GO:0006094">
    <property type="term" value="P:gluconeogenesis"/>
    <property type="evidence" value="ECO:0007669"/>
    <property type="project" value="UniProtKB-KW"/>
</dbReference>
<keyword evidence="1 4" id="KW-0312">Gluconeogenesis</keyword>
<dbReference type="PANTHER" id="PTHR11469:SF1">
    <property type="entry name" value="GLUCOSE-6-PHOSPHATE ISOMERASE"/>
    <property type="match status" value="1"/>
</dbReference>
<dbReference type="GO" id="GO:0005829">
    <property type="term" value="C:cytosol"/>
    <property type="evidence" value="ECO:0007669"/>
    <property type="project" value="TreeGrafter"/>
</dbReference>
<reference evidence="6 7" key="1">
    <citation type="submission" date="2023-03" db="EMBL/GenBank/DDBJ databases">
        <title>Complete genome sequences of several Auritidibacter ignavus strains isolated from ear infections.</title>
        <authorList>
            <person name="Baehr T."/>
            <person name="Baumhoegger A.M."/>
        </authorList>
    </citation>
    <scope>NUCLEOTIDE SEQUENCE [LARGE SCALE GENOMIC DNA]</scope>
    <source>
        <strain evidence="6 7">BABAE-6</strain>
    </source>
</reference>
<evidence type="ECO:0000256" key="1">
    <source>
        <dbReference type="ARBA" id="ARBA00022432"/>
    </source>
</evidence>
<accession>A0AAJ6AK40</accession>
<dbReference type="AlphaFoldDB" id="A0AAJ6AK40"/>
<dbReference type="InterPro" id="IPR001347">
    <property type="entry name" value="SIS_dom"/>
</dbReference>
<protein>
    <recommendedName>
        <fullName evidence="4">Glucose-6-phosphate isomerase</fullName>
        <ecNumber evidence="4">5.3.1.9</ecNumber>
    </recommendedName>
</protein>
<dbReference type="GO" id="GO:0004347">
    <property type="term" value="F:glucose-6-phosphate isomerase activity"/>
    <property type="evidence" value="ECO:0007669"/>
    <property type="project" value="UniProtKB-EC"/>
</dbReference>
<dbReference type="InterPro" id="IPR001672">
    <property type="entry name" value="G6P_Isomerase"/>
</dbReference>
<comment type="catalytic activity">
    <reaction evidence="4">
        <text>alpha-D-glucose 6-phosphate = beta-D-fructose 6-phosphate</text>
        <dbReference type="Rhea" id="RHEA:11816"/>
        <dbReference type="ChEBI" id="CHEBI:57634"/>
        <dbReference type="ChEBI" id="CHEBI:58225"/>
        <dbReference type="EC" id="5.3.1.9"/>
    </reaction>
</comment>
<evidence type="ECO:0000256" key="2">
    <source>
        <dbReference type="ARBA" id="ARBA00023152"/>
    </source>
</evidence>
<dbReference type="GO" id="GO:0051156">
    <property type="term" value="P:glucose 6-phosphate metabolic process"/>
    <property type="evidence" value="ECO:0007669"/>
    <property type="project" value="TreeGrafter"/>
</dbReference>
<evidence type="ECO:0000313" key="7">
    <source>
        <dbReference type="Proteomes" id="UP001224674"/>
    </source>
</evidence>
<dbReference type="PROSITE" id="PS51463">
    <property type="entry name" value="P_GLUCOSE_ISOMERASE_3"/>
    <property type="match status" value="1"/>
</dbReference>
<dbReference type="Gene3D" id="3.40.50.10490">
    <property type="entry name" value="Glucose-6-phosphate isomerase like protein, domain 1"/>
    <property type="match status" value="3"/>
</dbReference>
<keyword evidence="7" id="KW-1185">Reference proteome</keyword>
<dbReference type="RefSeq" id="WP_279675082.1">
    <property type="nucleotide sequence ID" value="NZ_CP122566.1"/>
</dbReference>
<dbReference type="PRINTS" id="PR00662">
    <property type="entry name" value="G6PISOMERASE"/>
</dbReference>
<evidence type="ECO:0000313" key="6">
    <source>
        <dbReference type="EMBL" id="WGH93664.1"/>
    </source>
</evidence>
<dbReference type="Pfam" id="PF00342">
    <property type="entry name" value="PGI"/>
    <property type="match status" value="1"/>
</dbReference>
<dbReference type="GO" id="GO:0097367">
    <property type="term" value="F:carbohydrate derivative binding"/>
    <property type="evidence" value="ECO:0007669"/>
    <property type="project" value="InterPro"/>
</dbReference>
<dbReference type="Proteomes" id="UP001224674">
    <property type="component" value="Chromosome"/>
</dbReference>
<comment type="pathway">
    <text evidence="4">Carbohydrate degradation; glycolysis; D-glyceraldehyde 3-phosphate and glycerone phosphate from D-glucose: step 2/4.</text>
</comment>
<dbReference type="PANTHER" id="PTHR11469">
    <property type="entry name" value="GLUCOSE-6-PHOSPHATE ISOMERASE"/>
    <property type="match status" value="1"/>
</dbReference>
<dbReference type="EMBL" id="CP122566">
    <property type="protein sequence ID" value="WGH93664.1"/>
    <property type="molecule type" value="Genomic_DNA"/>
</dbReference>
<keyword evidence="2 4" id="KW-0324">Glycolysis</keyword>
<gene>
    <name evidence="6" type="ORF">QDX21_02375</name>
</gene>
<dbReference type="EC" id="5.3.1.9" evidence="4"/>
<proteinExistence type="inferred from homology"/>
<keyword evidence="3 4" id="KW-0413">Isomerase</keyword>
<evidence type="ECO:0000256" key="4">
    <source>
        <dbReference type="RuleBase" id="RU000612"/>
    </source>
</evidence>
<dbReference type="GO" id="GO:0006096">
    <property type="term" value="P:glycolytic process"/>
    <property type="evidence" value="ECO:0007669"/>
    <property type="project" value="UniProtKB-KW"/>
</dbReference>